<keyword evidence="5" id="KW-1003">Cell membrane</keyword>
<dbReference type="PANTHER" id="PTHR24092">
    <property type="entry name" value="PROBABLE PHOSPHOLIPID-TRANSPORTING ATPASE"/>
    <property type="match status" value="1"/>
</dbReference>
<comment type="similarity">
    <text evidence="3">Belongs to the cation transport ATPase (P-type) (TC 3.A.3) family. Type IV subfamily.</text>
</comment>
<keyword evidence="13 16" id="KW-0472">Membrane</keyword>
<dbReference type="InterPro" id="IPR023214">
    <property type="entry name" value="HAD_sf"/>
</dbReference>
<dbReference type="GO" id="GO:0005886">
    <property type="term" value="C:plasma membrane"/>
    <property type="evidence" value="ECO:0007669"/>
    <property type="project" value="UniProtKB-SubCell"/>
</dbReference>
<feature type="transmembrane region" description="Helical" evidence="16">
    <location>
        <begin position="627"/>
        <end position="648"/>
    </location>
</feature>
<dbReference type="PANTHER" id="PTHR24092:SF221">
    <property type="entry name" value="PHOSPHOLIPID-TRANSPORTING ATPASE IA"/>
    <property type="match status" value="1"/>
</dbReference>
<dbReference type="Gene3D" id="3.40.50.1000">
    <property type="entry name" value="HAD superfamily/HAD-like"/>
    <property type="match status" value="1"/>
</dbReference>
<keyword evidence="9" id="KW-0067">ATP-binding</keyword>
<sequence>MERTLSGLRSPLEGYRRTRAPITSPAEPEDARLVLINRPQQGRFCNNLICTAKYNALTFMPRFLFAQFRRAANSFFLVIAMLQQIPDVSPTGRWTTLVPLVAILLVAAVKEIIEDTVTVGDIIRAADGDPLPADLVLLSSSEPHAMCYIETSNLDGETNLKIRQARQRSVPLWLSGQLECEGPNRHLYDFVGRIQLEGRCQVPVGSDQLVLRGATLRNTQWVHGLVIYTGHDTKLMQNSTRPPLKLSSVERLTNRLILFLVGCLLLISLGCAAGQSLWKRLHGDHAWYMDLNCDAANFGLNFLTFIILFNNLIPISLLVTLEVIKFTQAYFINWDMDMHHEATDTWAVARTSNLNEELGQVKYIFSDKTGTLTCNVMQFKKCTIAGVPYGHNMAAREQEEEEGFDDPTLISNLQSGHASAPVIQEFLTMMAVCHTAVPEKVDGVIVYQASSPDESALVEAARDLGFVLAGRTPDSVIIQAATRDALTQHCGSGAGLRGGRALVIDGRTLDHALSAASRRAFLDLALTCYVVICCRVSPLQKSQVVELVKTEVKAITLAVGDGANDVGMIQTAHVGVGISGHEGLQAANSSDYSIAQFKFLRNLLLVHGAWSYNRVAKCILYCFYKNIVLYIIEIWFALVNGFSGQILFERWCIGLYNVIFTAMPPLAMGIFERCCQKETMLKYPELYRTSQEAQGFNAKVFWFHCLNGLLHSAVLFWLPLLAFRHDTVSWNGRTTDYLLLGNMVYTCVVVTVCLKAGLETASWTVFSHVALWGSIALWLLFFWLYSNLWPSIPLAQDMPGEAEMMYTSGVFWMALLLVPVTALLLDVEDPGSKESFCCLVSTESVLTGYGQISLSIAFPNLFKASTYPSFYGEGNILLTPIVLFCVADGYAFSQDENGALSQSDLVRSYDTTTNDAVRRSAE</sequence>
<dbReference type="GO" id="GO:0045332">
    <property type="term" value="P:phospholipid translocation"/>
    <property type="evidence" value="ECO:0007669"/>
    <property type="project" value="TreeGrafter"/>
</dbReference>
<evidence type="ECO:0000256" key="6">
    <source>
        <dbReference type="ARBA" id="ARBA00022692"/>
    </source>
</evidence>
<evidence type="ECO:0000256" key="9">
    <source>
        <dbReference type="ARBA" id="ARBA00022840"/>
    </source>
</evidence>
<evidence type="ECO:0000256" key="16">
    <source>
        <dbReference type="SAM" id="Phobius"/>
    </source>
</evidence>
<keyword evidence="7" id="KW-0479">Metal-binding</keyword>
<comment type="subcellular location">
    <subcellularLocation>
        <location evidence="2">Cell membrane</location>
    </subcellularLocation>
    <subcellularLocation>
        <location evidence="1">Membrane</location>
        <topology evidence="1">Multi-pass membrane protein</topology>
    </subcellularLocation>
</comment>
<dbReference type="GO" id="GO:0140326">
    <property type="term" value="F:ATPase-coupled intramembrane lipid transporter activity"/>
    <property type="evidence" value="ECO:0007669"/>
    <property type="project" value="UniProtKB-EC"/>
</dbReference>
<evidence type="ECO:0000256" key="15">
    <source>
        <dbReference type="ARBA" id="ARBA00051303"/>
    </source>
</evidence>
<feature type="domain" description="P-type ATPase N-terminal" evidence="17">
    <location>
        <begin position="40"/>
        <end position="97"/>
    </location>
</feature>
<reference evidence="19" key="1">
    <citation type="submission" date="2025-08" db="UniProtKB">
        <authorList>
            <consortium name="Ensembl"/>
        </authorList>
    </citation>
    <scope>IDENTIFICATION</scope>
</reference>
<comment type="catalytic activity">
    <reaction evidence="14">
        <text>ATP + H2O + phospholipidSide 1 = ADP + phosphate + phospholipidSide 2.</text>
        <dbReference type="EC" id="7.6.2.1"/>
    </reaction>
</comment>
<dbReference type="Proteomes" id="UP000694546">
    <property type="component" value="Chromosome 5"/>
</dbReference>
<evidence type="ECO:0000256" key="7">
    <source>
        <dbReference type="ARBA" id="ARBA00022723"/>
    </source>
</evidence>
<dbReference type="Pfam" id="PF16209">
    <property type="entry name" value="PhoLip_ATPase_N"/>
    <property type="match status" value="1"/>
</dbReference>
<evidence type="ECO:0000256" key="11">
    <source>
        <dbReference type="ARBA" id="ARBA00022967"/>
    </source>
</evidence>
<dbReference type="FunFam" id="2.70.150.10:FF:000021">
    <property type="entry name" value="Phospholipid-transporting ATPase"/>
    <property type="match status" value="1"/>
</dbReference>
<evidence type="ECO:0000256" key="3">
    <source>
        <dbReference type="ARBA" id="ARBA00008109"/>
    </source>
</evidence>
<dbReference type="InterPro" id="IPR018303">
    <property type="entry name" value="ATPase_P-typ_P_site"/>
</dbReference>
<feature type="transmembrane region" description="Helical" evidence="16">
    <location>
        <begin position="737"/>
        <end position="758"/>
    </location>
</feature>
<dbReference type="GO" id="GO:0046872">
    <property type="term" value="F:metal ion binding"/>
    <property type="evidence" value="ECO:0007669"/>
    <property type="project" value="UniProtKB-KW"/>
</dbReference>
<keyword evidence="12 16" id="KW-1133">Transmembrane helix</keyword>
<keyword evidence="8" id="KW-0547">Nucleotide-binding</keyword>
<dbReference type="GO" id="GO:0005524">
    <property type="term" value="F:ATP binding"/>
    <property type="evidence" value="ECO:0007669"/>
    <property type="project" value="UniProtKB-KW"/>
</dbReference>
<dbReference type="PROSITE" id="PS00154">
    <property type="entry name" value="ATPASE_E1_E2"/>
    <property type="match status" value="1"/>
</dbReference>
<protein>
    <recommendedName>
        <fullName evidence="4">P-type phospholipid transporter</fullName>
        <ecNumber evidence="4">7.6.2.1</ecNumber>
    </recommendedName>
</protein>
<proteinExistence type="inferred from homology"/>
<dbReference type="GO" id="GO:0016887">
    <property type="term" value="F:ATP hydrolysis activity"/>
    <property type="evidence" value="ECO:0007669"/>
    <property type="project" value="InterPro"/>
</dbReference>
<evidence type="ECO:0000256" key="13">
    <source>
        <dbReference type="ARBA" id="ARBA00023136"/>
    </source>
</evidence>
<keyword evidence="20" id="KW-1185">Reference proteome</keyword>
<dbReference type="GeneTree" id="ENSGT00940000157110"/>
<dbReference type="EC" id="7.6.2.1" evidence="4"/>
<feature type="transmembrane region" description="Helical" evidence="16">
    <location>
        <begin position="256"/>
        <end position="278"/>
    </location>
</feature>
<accession>A0A8C5C7R4</accession>
<dbReference type="Ensembl" id="ENSGMOT00000076630.1">
    <property type="protein sequence ID" value="ENSGMOP00000056511.1"/>
    <property type="gene ID" value="ENSGMOG00000025284.1"/>
</dbReference>
<dbReference type="InterPro" id="IPR023298">
    <property type="entry name" value="ATPase_P-typ_TM_dom_sf"/>
</dbReference>
<evidence type="ECO:0000256" key="1">
    <source>
        <dbReference type="ARBA" id="ARBA00004141"/>
    </source>
</evidence>
<evidence type="ECO:0000256" key="14">
    <source>
        <dbReference type="ARBA" id="ARBA00034036"/>
    </source>
</evidence>
<evidence type="ECO:0000256" key="4">
    <source>
        <dbReference type="ARBA" id="ARBA00012189"/>
    </source>
</evidence>
<evidence type="ECO:0000256" key="12">
    <source>
        <dbReference type="ARBA" id="ARBA00022989"/>
    </source>
</evidence>
<dbReference type="Gene3D" id="2.70.150.10">
    <property type="entry name" value="Calcium-transporting ATPase, cytoplasmic transduction domain A"/>
    <property type="match status" value="1"/>
</dbReference>
<evidence type="ECO:0000256" key="10">
    <source>
        <dbReference type="ARBA" id="ARBA00022842"/>
    </source>
</evidence>
<dbReference type="Pfam" id="PF16212">
    <property type="entry name" value="PhoLip_ATPase_C"/>
    <property type="match status" value="1"/>
</dbReference>
<dbReference type="InterPro" id="IPR032630">
    <property type="entry name" value="P_typ_ATPase_c"/>
</dbReference>
<feature type="transmembrane region" description="Helical" evidence="16">
    <location>
        <begin position="654"/>
        <end position="675"/>
    </location>
</feature>
<dbReference type="InterPro" id="IPR032631">
    <property type="entry name" value="P-type_ATPase_N"/>
</dbReference>
<evidence type="ECO:0000256" key="8">
    <source>
        <dbReference type="ARBA" id="ARBA00022741"/>
    </source>
</evidence>
<evidence type="ECO:0000256" key="5">
    <source>
        <dbReference type="ARBA" id="ARBA00022475"/>
    </source>
</evidence>
<dbReference type="AlphaFoldDB" id="A0A8C5C7R4"/>
<dbReference type="InterPro" id="IPR001757">
    <property type="entry name" value="P_typ_ATPase"/>
</dbReference>
<dbReference type="SUPFAM" id="SSF81653">
    <property type="entry name" value="Calcium ATPase, transduction domain A"/>
    <property type="match status" value="1"/>
</dbReference>
<dbReference type="NCBIfam" id="TIGR01494">
    <property type="entry name" value="ATPase_P-type"/>
    <property type="match status" value="2"/>
</dbReference>
<dbReference type="SUPFAM" id="SSF81665">
    <property type="entry name" value="Calcium ATPase, transmembrane domain M"/>
    <property type="match status" value="1"/>
</dbReference>
<feature type="domain" description="P-type ATPase C-terminal" evidence="18">
    <location>
        <begin position="587"/>
        <end position="827"/>
    </location>
</feature>
<dbReference type="PRINTS" id="PR00119">
    <property type="entry name" value="CATATPASE"/>
</dbReference>
<evidence type="ECO:0000259" key="18">
    <source>
        <dbReference type="Pfam" id="PF16212"/>
    </source>
</evidence>
<reference evidence="19" key="2">
    <citation type="submission" date="2025-09" db="UniProtKB">
        <authorList>
            <consortium name="Ensembl"/>
        </authorList>
    </citation>
    <scope>IDENTIFICATION</scope>
</reference>
<keyword evidence="6 16" id="KW-0812">Transmembrane</keyword>
<evidence type="ECO:0000256" key="2">
    <source>
        <dbReference type="ARBA" id="ARBA00004236"/>
    </source>
</evidence>
<dbReference type="InterPro" id="IPR008250">
    <property type="entry name" value="ATPase_P-typ_transduc_dom_A_sf"/>
</dbReference>
<organism evidence="19 20">
    <name type="scientific">Gadus morhua</name>
    <name type="common">Atlantic cod</name>
    <dbReference type="NCBI Taxonomy" id="8049"/>
    <lineage>
        <taxon>Eukaryota</taxon>
        <taxon>Metazoa</taxon>
        <taxon>Chordata</taxon>
        <taxon>Craniata</taxon>
        <taxon>Vertebrata</taxon>
        <taxon>Euteleostomi</taxon>
        <taxon>Actinopterygii</taxon>
        <taxon>Neopterygii</taxon>
        <taxon>Teleostei</taxon>
        <taxon>Neoteleostei</taxon>
        <taxon>Acanthomorphata</taxon>
        <taxon>Zeiogadaria</taxon>
        <taxon>Gadariae</taxon>
        <taxon>Gadiformes</taxon>
        <taxon>Gadoidei</taxon>
        <taxon>Gadidae</taxon>
        <taxon>Gadus</taxon>
    </lineage>
</organism>
<feature type="transmembrane region" description="Helical" evidence="16">
    <location>
        <begin position="298"/>
        <end position="321"/>
    </location>
</feature>
<name>A0A8C5C7R4_GADMO</name>
<feature type="transmembrane region" description="Helical" evidence="16">
    <location>
        <begin position="765"/>
        <end position="785"/>
    </location>
</feature>
<dbReference type="InterPro" id="IPR036412">
    <property type="entry name" value="HAD-like_sf"/>
</dbReference>
<comment type="catalytic activity">
    <reaction evidence="15">
        <text>a 1,2-diacyl-sn-glycero-3-phospho-L-serine(out) + ATP + H2O = a 1,2-diacyl-sn-glycero-3-phospho-L-serine(in) + ADP + phosphate + H(+)</text>
        <dbReference type="Rhea" id="RHEA:38567"/>
        <dbReference type="ChEBI" id="CHEBI:15377"/>
        <dbReference type="ChEBI" id="CHEBI:15378"/>
        <dbReference type="ChEBI" id="CHEBI:30616"/>
        <dbReference type="ChEBI" id="CHEBI:43474"/>
        <dbReference type="ChEBI" id="CHEBI:57262"/>
        <dbReference type="ChEBI" id="CHEBI:456216"/>
    </reaction>
    <physiologicalReaction direction="left-to-right" evidence="15">
        <dbReference type="Rhea" id="RHEA:38568"/>
    </physiologicalReaction>
</comment>
<dbReference type="SUPFAM" id="SSF56784">
    <property type="entry name" value="HAD-like"/>
    <property type="match status" value="1"/>
</dbReference>
<evidence type="ECO:0000313" key="19">
    <source>
        <dbReference type="Ensembl" id="ENSGMOP00000056511.1"/>
    </source>
</evidence>
<dbReference type="GO" id="GO:0005802">
    <property type="term" value="C:trans-Golgi network"/>
    <property type="evidence" value="ECO:0007669"/>
    <property type="project" value="TreeGrafter"/>
</dbReference>
<keyword evidence="10" id="KW-0460">Magnesium</keyword>
<feature type="transmembrane region" description="Helical" evidence="16">
    <location>
        <begin position="805"/>
        <end position="825"/>
    </location>
</feature>
<evidence type="ECO:0000313" key="20">
    <source>
        <dbReference type="Proteomes" id="UP000694546"/>
    </source>
</evidence>
<keyword evidence="11" id="KW-1278">Translocase</keyword>
<evidence type="ECO:0000259" key="17">
    <source>
        <dbReference type="Pfam" id="PF16209"/>
    </source>
</evidence>
<feature type="transmembrane region" description="Helical" evidence="16">
    <location>
        <begin position="696"/>
        <end position="717"/>
    </location>
</feature>